<proteinExistence type="predicted"/>
<dbReference type="KEGG" id="acel:acsn021_13530"/>
<name>A0A6S6QT50_9FIRM</name>
<accession>A0A6S6QT50</accession>
<keyword evidence="2" id="KW-1185">Reference proteome</keyword>
<dbReference type="RefSeq" id="WP_243182321.1">
    <property type="nucleotide sequence ID" value="NZ_AP023367.1"/>
</dbReference>
<reference evidence="1 2" key="1">
    <citation type="journal article" date="2016" name="Int. J. Syst. Evol. Microbiol.">
        <title>Descriptions of Anaerotaenia torta gen. nov., sp. nov. and Anaerocolumna cellulosilytica gen. nov., sp. nov. isolated from a methanogenic reactor of cattle waste.</title>
        <authorList>
            <person name="Uek A."/>
            <person name="Ohtaki Y."/>
            <person name="Kaku N."/>
            <person name="Ueki K."/>
        </authorList>
    </citation>
    <scope>NUCLEOTIDE SEQUENCE [LARGE SCALE GENOMIC DNA]</scope>
    <source>
        <strain evidence="1 2">SN021</strain>
    </source>
</reference>
<dbReference type="Pfam" id="PF04634">
    <property type="entry name" value="YezG-like"/>
    <property type="match status" value="1"/>
</dbReference>
<dbReference type="InterPro" id="IPR036170">
    <property type="entry name" value="YezG-like_sf"/>
</dbReference>
<evidence type="ECO:0000313" key="2">
    <source>
        <dbReference type="Proteomes" id="UP000515561"/>
    </source>
</evidence>
<protein>
    <submittedName>
        <fullName evidence="1">Uncharacterized protein</fullName>
    </submittedName>
</protein>
<dbReference type="InterPro" id="IPR006728">
    <property type="entry name" value="YezG-like"/>
</dbReference>
<dbReference type="AlphaFoldDB" id="A0A6S6QT50"/>
<dbReference type="EMBL" id="AP023367">
    <property type="protein sequence ID" value="BCJ93784.1"/>
    <property type="molecule type" value="Genomic_DNA"/>
</dbReference>
<gene>
    <name evidence="1" type="ORF">acsn021_13530</name>
</gene>
<evidence type="ECO:0000313" key="1">
    <source>
        <dbReference type="EMBL" id="BCJ93784.1"/>
    </source>
</evidence>
<dbReference type="SUPFAM" id="SSF160424">
    <property type="entry name" value="BH3703-like"/>
    <property type="match status" value="1"/>
</dbReference>
<organism evidence="1 2">
    <name type="scientific">Anaerocolumna cellulosilytica</name>
    <dbReference type="NCBI Taxonomy" id="433286"/>
    <lineage>
        <taxon>Bacteria</taxon>
        <taxon>Bacillati</taxon>
        <taxon>Bacillota</taxon>
        <taxon>Clostridia</taxon>
        <taxon>Lachnospirales</taxon>
        <taxon>Lachnospiraceae</taxon>
        <taxon>Anaerocolumna</taxon>
    </lineage>
</organism>
<sequence>MYLYGEIAEGVRKSYFFYYPENGNSPVYCHDIPELFPVSQEEYDRLWYLSLDYLKELWLEFKKLERSQWTSLTLNFDSTGSFKIDYDYDDLSNANDHERMIVWEYNYLGLVPQNESDRRYLEHYLKSKKN</sequence>
<dbReference type="Gene3D" id="3.30.500.20">
    <property type="entry name" value="BH3703-like domains"/>
    <property type="match status" value="1"/>
</dbReference>
<dbReference type="Proteomes" id="UP000515561">
    <property type="component" value="Chromosome"/>
</dbReference>